<dbReference type="InParanoid" id="A0A3Q3GLW7"/>
<keyword evidence="4" id="KW-0720">Serine protease</keyword>
<evidence type="ECO:0000256" key="3">
    <source>
        <dbReference type="ARBA" id="ARBA00022801"/>
    </source>
</evidence>
<dbReference type="GO" id="GO:0006508">
    <property type="term" value="P:proteolysis"/>
    <property type="evidence" value="ECO:0007669"/>
    <property type="project" value="UniProtKB-KW"/>
</dbReference>
<dbReference type="Ensembl" id="ENSLBET00000033030.1">
    <property type="protein sequence ID" value="ENSLBEP00000031603.1"/>
    <property type="gene ID" value="ENSLBEG00000023854.1"/>
</dbReference>
<evidence type="ECO:0000256" key="2">
    <source>
        <dbReference type="ARBA" id="ARBA00022729"/>
    </source>
</evidence>
<dbReference type="PANTHER" id="PTHR24253">
    <property type="entry name" value="TRANSMEMBRANE PROTEASE SERINE"/>
    <property type="match status" value="1"/>
</dbReference>
<keyword evidence="3" id="KW-0378">Hydrolase</keyword>
<keyword evidence="1" id="KW-0645">Protease</keyword>
<reference evidence="8" key="1">
    <citation type="submission" date="2025-08" db="UniProtKB">
        <authorList>
            <consortium name="Ensembl"/>
        </authorList>
    </citation>
    <scope>IDENTIFICATION</scope>
</reference>
<dbReference type="STRING" id="56723.ENSLBEP00000031603"/>
<dbReference type="Pfam" id="PF00089">
    <property type="entry name" value="Trypsin"/>
    <property type="match status" value="1"/>
</dbReference>
<dbReference type="Gene3D" id="2.40.10.10">
    <property type="entry name" value="Trypsin-like serine proteases"/>
    <property type="match status" value="2"/>
</dbReference>
<keyword evidence="9" id="KW-1185">Reference proteome</keyword>
<dbReference type="InterPro" id="IPR001254">
    <property type="entry name" value="Trypsin_dom"/>
</dbReference>
<dbReference type="InterPro" id="IPR009003">
    <property type="entry name" value="Peptidase_S1_PA"/>
</dbReference>
<keyword evidence="5" id="KW-1015">Disulfide bond</keyword>
<dbReference type="PANTHER" id="PTHR24253:SF144">
    <property type="entry name" value="CHYMOTRYPSIN-LIKE PROTEASE CTRL-1-RELATED"/>
    <property type="match status" value="1"/>
</dbReference>
<name>A0A3Q3GLW7_9LABR</name>
<evidence type="ECO:0000313" key="9">
    <source>
        <dbReference type="Proteomes" id="UP000261660"/>
    </source>
</evidence>
<dbReference type="InterPro" id="IPR043504">
    <property type="entry name" value="Peptidase_S1_PA_chymotrypsin"/>
</dbReference>
<dbReference type="AlphaFoldDB" id="A0A3Q3GLW7"/>
<organism evidence="8 9">
    <name type="scientific">Labrus bergylta</name>
    <name type="common">ballan wrasse</name>
    <dbReference type="NCBI Taxonomy" id="56723"/>
    <lineage>
        <taxon>Eukaryota</taxon>
        <taxon>Metazoa</taxon>
        <taxon>Chordata</taxon>
        <taxon>Craniata</taxon>
        <taxon>Vertebrata</taxon>
        <taxon>Euteleostomi</taxon>
        <taxon>Actinopterygii</taxon>
        <taxon>Neopterygii</taxon>
        <taxon>Teleostei</taxon>
        <taxon>Neoteleostei</taxon>
        <taxon>Acanthomorphata</taxon>
        <taxon>Eupercaria</taxon>
        <taxon>Labriformes</taxon>
        <taxon>Labridae</taxon>
        <taxon>Labrus</taxon>
    </lineage>
</organism>
<accession>A0A3Q3GLW7</accession>
<evidence type="ECO:0000313" key="8">
    <source>
        <dbReference type="Ensembl" id="ENSLBEP00000031603.1"/>
    </source>
</evidence>
<keyword evidence="6" id="KW-0325">Glycoprotein</keyword>
<dbReference type="SUPFAM" id="SSF50494">
    <property type="entry name" value="Trypsin-like serine proteases"/>
    <property type="match status" value="1"/>
</dbReference>
<dbReference type="GO" id="GO:0004252">
    <property type="term" value="F:serine-type endopeptidase activity"/>
    <property type="evidence" value="ECO:0007669"/>
    <property type="project" value="InterPro"/>
</dbReference>
<evidence type="ECO:0000256" key="4">
    <source>
        <dbReference type="ARBA" id="ARBA00022825"/>
    </source>
</evidence>
<keyword evidence="2" id="KW-0732">Signal</keyword>
<evidence type="ECO:0000259" key="7">
    <source>
        <dbReference type="Pfam" id="PF00089"/>
    </source>
</evidence>
<evidence type="ECO:0000256" key="1">
    <source>
        <dbReference type="ARBA" id="ARBA00022670"/>
    </source>
</evidence>
<dbReference type="Proteomes" id="UP000261660">
    <property type="component" value="Unplaced"/>
</dbReference>
<reference evidence="8" key="2">
    <citation type="submission" date="2025-09" db="UniProtKB">
        <authorList>
            <consortium name="Ensembl"/>
        </authorList>
    </citation>
    <scope>IDENTIFICATION</scope>
</reference>
<sequence length="270" mass="29149">TIGQSGAATHFYAESAPQQLGTLSLAQGHVSKSREVVHVQCNNPTPNSLLTKDRMCLLELSHPVNFTDFIFPVCVAAGDSTIHSGTESWVATGSHLEALVKVSVVGYNECKCSHPKLKEHMICAGDTEEHFPMMDSSLDNLGGALVVDFKGYWTMIGVVSLEPNCHPLKSLKSYSNVAPCADFLTNATASNPPGFAPIQCAGTDPDSRFICPAPGHPESFMPPRPLPHCPQGCQLEDFDKDSIFGGVNVMRFSPFLLLSVLILSIYGTKW</sequence>
<feature type="domain" description="Peptidase S1" evidence="7">
    <location>
        <begin position="36"/>
        <end position="183"/>
    </location>
</feature>
<proteinExistence type="predicted"/>
<evidence type="ECO:0000256" key="6">
    <source>
        <dbReference type="ARBA" id="ARBA00023180"/>
    </source>
</evidence>
<evidence type="ECO:0000256" key="5">
    <source>
        <dbReference type="ARBA" id="ARBA00023157"/>
    </source>
</evidence>
<protein>
    <recommendedName>
        <fullName evidence="7">Peptidase S1 domain-containing protein</fullName>
    </recommendedName>
</protein>